<reference evidence="2" key="1">
    <citation type="submission" date="2015-12" db="EMBL/GenBank/DDBJ databases">
        <title>De novo transcriptome assembly of four potential Pierce s Disease insect vectors from Arizona vineyards.</title>
        <authorList>
            <person name="Tassone E.E."/>
        </authorList>
    </citation>
    <scope>NUCLEOTIDE SEQUENCE</scope>
</reference>
<protein>
    <recommendedName>
        <fullName evidence="3">Protein TsetseEP domain-containing protein</fullName>
    </recommendedName>
</protein>
<proteinExistence type="predicted"/>
<feature type="non-terminal residue" evidence="2">
    <location>
        <position position="1"/>
    </location>
</feature>
<evidence type="ECO:0008006" key="3">
    <source>
        <dbReference type="Google" id="ProtNLM"/>
    </source>
</evidence>
<dbReference type="AlphaFoldDB" id="A0A1B6DYU9"/>
<organism evidence="2">
    <name type="scientific">Clastoptera arizonana</name>
    <name type="common">Arizona spittle bug</name>
    <dbReference type="NCBI Taxonomy" id="38151"/>
    <lineage>
        <taxon>Eukaryota</taxon>
        <taxon>Metazoa</taxon>
        <taxon>Ecdysozoa</taxon>
        <taxon>Arthropoda</taxon>
        <taxon>Hexapoda</taxon>
        <taxon>Insecta</taxon>
        <taxon>Pterygota</taxon>
        <taxon>Neoptera</taxon>
        <taxon>Paraneoptera</taxon>
        <taxon>Hemiptera</taxon>
        <taxon>Auchenorrhyncha</taxon>
        <taxon>Cercopoidea</taxon>
        <taxon>Clastopteridae</taxon>
        <taxon>Clastoptera</taxon>
    </lineage>
</organism>
<keyword evidence="1" id="KW-0732">Signal</keyword>
<gene>
    <name evidence="2" type="ORF">g.7474</name>
</gene>
<feature type="chain" id="PRO_5008581620" description="Protein TsetseEP domain-containing protein" evidence="1">
    <location>
        <begin position="20"/>
        <end position="219"/>
    </location>
</feature>
<sequence length="219" mass="25346">FKTVTILGVLILFTRTSHSDDEVTPTVTPYAYNFESSKTYVEYMNGLVYNLENIDWPKLLDDVKTSSIIPLEIRQLKNLIDTATSEGKDSCITHGILQQYLDLATANLEICTHEVTKNQYYNKLKEECSFLTSKIQTLDTDIKVTFDKCDSEECRNEVLINGMENLELLKDRYKAKVDWLYQMTYETVTFGFNFCFVNESANLLLQVRQNQYEVENCAN</sequence>
<evidence type="ECO:0000313" key="2">
    <source>
        <dbReference type="EMBL" id="JAS30835.1"/>
    </source>
</evidence>
<name>A0A1B6DYU9_9HEMI</name>
<evidence type="ECO:0000256" key="1">
    <source>
        <dbReference type="SAM" id="SignalP"/>
    </source>
</evidence>
<accession>A0A1B6DYU9</accession>
<dbReference type="EMBL" id="GEDC01006463">
    <property type="protein sequence ID" value="JAS30835.1"/>
    <property type="molecule type" value="Transcribed_RNA"/>
</dbReference>
<feature type="signal peptide" evidence="1">
    <location>
        <begin position="1"/>
        <end position="19"/>
    </location>
</feature>